<dbReference type="InParanoid" id="A0A0D0DQ23"/>
<dbReference type="EMBL" id="KN825831">
    <property type="protein sequence ID" value="KIK81265.1"/>
    <property type="molecule type" value="Genomic_DNA"/>
</dbReference>
<dbReference type="AlphaFoldDB" id="A0A0D0DQ23"/>
<organism evidence="1 2">
    <name type="scientific">Paxillus rubicundulus Ve08.2h10</name>
    <dbReference type="NCBI Taxonomy" id="930991"/>
    <lineage>
        <taxon>Eukaryota</taxon>
        <taxon>Fungi</taxon>
        <taxon>Dikarya</taxon>
        <taxon>Basidiomycota</taxon>
        <taxon>Agaricomycotina</taxon>
        <taxon>Agaricomycetes</taxon>
        <taxon>Agaricomycetidae</taxon>
        <taxon>Boletales</taxon>
        <taxon>Paxilineae</taxon>
        <taxon>Paxillaceae</taxon>
        <taxon>Paxillus</taxon>
    </lineage>
</organism>
<evidence type="ECO:0000313" key="2">
    <source>
        <dbReference type="Proteomes" id="UP000054538"/>
    </source>
</evidence>
<name>A0A0D0DQ23_9AGAM</name>
<keyword evidence="2" id="KW-1185">Reference proteome</keyword>
<reference evidence="1 2" key="1">
    <citation type="submission" date="2014-04" db="EMBL/GenBank/DDBJ databases">
        <authorList>
            <consortium name="DOE Joint Genome Institute"/>
            <person name="Kuo A."/>
            <person name="Kohler A."/>
            <person name="Jargeat P."/>
            <person name="Nagy L.G."/>
            <person name="Floudas D."/>
            <person name="Copeland A."/>
            <person name="Barry K.W."/>
            <person name="Cichocki N."/>
            <person name="Veneault-Fourrey C."/>
            <person name="LaButti K."/>
            <person name="Lindquist E.A."/>
            <person name="Lipzen A."/>
            <person name="Lundell T."/>
            <person name="Morin E."/>
            <person name="Murat C."/>
            <person name="Sun H."/>
            <person name="Tunlid A."/>
            <person name="Henrissat B."/>
            <person name="Grigoriev I.V."/>
            <person name="Hibbett D.S."/>
            <person name="Martin F."/>
            <person name="Nordberg H.P."/>
            <person name="Cantor M.N."/>
            <person name="Hua S.X."/>
        </authorList>
    </citation>
    <scope>NUCLEOTIDE SEQUENCE [LARGE SCALE GENOMIC DNA]</scope>
    <source>
        <strain evidence="1 2">Ve08.2h10</strain>
    </source>
</reference>
<sequence>MQGQAERSSTNLYFARVPGTPHFLARSTVRDCNNNGKLPQVPPLLSGMRFVAVGTQHQRQCQKNAGP</sequence>
<reference evidence="2" key="2">
    <citation type="submission" date="2015-01" db="EMBL/GenBank/DDBJ databases">
        <title>Evolutionary Origins and Diversification of the Mycorrhizal Mutualists.</title>
        <authorList>
            <consortium name="DOE Joint Genome Institute"/>
            <consortium name="Mycorrhizal Genomics Consortium"/>
            <person name="Kohler A."/>
            <person name="Kuo A."/>
            <person name="Nagy L.G."/>
            <person name="Floudas D."/>
            <person name="Copeland A."/>
            <person name="Barry K.W."/>
            <person name="Cichocki N."/>
            <person name="Veneault-Fourrey C."/>
            <person name="LaButti K."/>
            <person name="Lindquist E.A."/>
            <person name="Lipzen A."/>
            <person name="Lundell T."/>
            <person name="Morin E."/>
            <person name="Murat C."/>
            <person name="Riley R."/>
            <person name="Ohm R."/>
            <person name="Sun H."/>
            <person name="Tunlid A."/>
            <person name="Henrissat B."/>
            <person name="Grigoriev I.V."/>
            <person name="Hibbett D.S."/>
            <person name="Martin F."/>
        </authorList>
    </citation>
    <scope>NUCLEOTIDE SEQUENCE [LARGE SCALE GENOMIC DNA]</scope>
    <source>
        <strain evidence="2">Ve08.2h10</strain>
    </source>
</reference>
<gene>
    <name evidence="1" type="ORF">PAXRUDRAFT_832972</name>
</gene>
<protein>
    <submittedName>
        <fullName evidence="1">Uncharacterized protein</fullName>
    </submittedName>
</protein>
<evidence type="ECO:0000313" key="1">
    <source>
        <dbReference type="EMBL" id="KIK81265.1"/>
    </source>
</evidence>
<dbReference type="HOGENOM" id="CLU_2813118_0_0_1"/>
<proteinExistence type="predicted"/>
<dbReference type="Proteomes" id="UP000054538">
    <property type="component" value="Unassembled WGS sequence"/>
</dbReference>
<accession>A0A0D0DQ23</accession>